<dbReference type="InterPro" id="IPR045234">
    <property type="entry name" value="Unkempt-like"/>
</dbReference>
<dbReference type="GO" id="GO:0003677">
    <property type="term" value="F:DNA binding"/>
    <property type="evidence" value="ECO:0007669"/>
    <property type="project" value="UniProtKB-KW"/>
</dbReference>
<keyword evidence="11" id="KW-1185">Reference proteome</keyword>
<keyword evidence="3 7" id="KW-0863">Zinc-finger</keyword>
<protein>
    <submittedName>
        <fullName evidence="10">Zinc finger CCCH domain-containing protein 24-like</fullName>
    </submittedName>
</protein>
<dbReference type="InterPro" id="IPR036770">
    <property type="entry name" value="Ankyrin_rpt-contain_sf"/>
</dbReference>
<feature type="domain" description="C3H1-type" evidence="9">
    <location>
        <begin position="280"/>
        <end position="307"/>
    </location>
</feature>
<evidence type="ECO:0000256" key="6">
    <source>
        <dbReference type="PROSITE-ProRule" id="PRU00023"/>
    </source>
</evidence>
<feature type="zinc finger region" description="C3H1-type" evidence="7">
    <location>
        <begin position="280"/>
        <end position="307"/>
    </location>
</feature>
<feature type="region of interest" description="Disordered" evidence="8">
    <location>
        <begin position="498"/>
        <end position="533"/>
    </location>
</feature>
<feature type="compositionally biased region" description="Low complexity" evidence="8">
    <location>
        <begin position="498"/>
        <end position="526"/>
    </location>
</feature>
<dbReference type="InterPro" id="IPR000571">
    <property type="entry name" value="Znf_CCCH"/>
</dbReference>
<dbReference type="AlphaFoldDB" id="A0AAX6I2D7"/>
<feature type="repeat" description="ANK" evidence="6">
    <location>
        <begin position="107"/>
        <end position="142"/>
    </location>
</feature>
<evidence type="ECO:0000313" key="11">
    <source>
        <dbReference type="Proteomes" id="UP001140949"/>
    </source>
</evidence>
<dbReference type="Gene3D" id="1.25.40.20">
    <property type="entry name" value="Ankyrin repeat-containing domain"/>
    <property type="match status" value="1"/>
</dbReference>
<dbReference type="PROSITE" id="PS50103">
    <property type="entry name" value="ZF_C3H1"/>
    <property type="match status" value="1"/>
</dbReference>
<feature type="compositionally biased region" description="Low complexity" evidence="8">
    <location>
        <begin position="392"/>
        <end position="405"/>
    </location>
</feature>
<keyword evidence="4 7" id="KW-0862">Zinc</keyword>
<dbReference type="EMBL" id="JANAVB010005597">
    <property type="protein sequence ID" value="KAJ6846934.1"/>
    <property type="molecule type" value="Genomic_DNA"/>
</dbReference>
<dbReference type="PROSITE" id="PS50088">
    <property type="entry name" value="ANK_REPEAT"/>
    <property type="match status" value="1"/>
</dbReference>
<evidence type="ECO:0000256" key="3">
    <source>
        <dbReference type="ARBA" id="ARBA00022771"/>
    </source>
</evidence>
<dbReference type="PANTHER" id="PTHR14493">
    <property type="entry name" value="UNKEMPT FAMILY MEMBER"/>
    <property type="match status" value="1"/>
</dbReference>
<dbReference type="FunFam" id="3.30.1370.210:FF:000009">
    <property type="entry name" value="Zinc finger CCCH domain-containing protein 66"/>
    <property type="match status" value="1"/>
</dbReference>
<dbReference type="Proteomes" id="UP001140949">
    <property type="component" value="Unassembled WGS sequence"/>
</dbReference>
<dbReference type="Pfam" id="PF00642">
    <property type="entry name" value="zf-CCCH"/>
    <property type="match status" value="1"/>
</dbReference>
<dbReference type="Pfam" id="PF25512">
    <property type="entry name" value="zf-CCCH_AtC3H23"/>
    <property type="match status" value="1"/>
</dbReference>
<evidence type="ECO:0000256" key="4">
    <source>
        <dbReference type="ARBA" id="ARBA00022833"/>
    </source>
</evidence>
<evidence type="ECO:0000313" key="10">
    <source>
        <dbReference type="EMBL" id="KAJ6846934.1"/>
    </source>
</evidence>
<evidence type="ECO:0000256" key="8">
    <source>
        <dbReference type="SAM" id="MobiDB-lite"/>
    </source>
</evidence>
<feature type="compositionally biased region" description="Low complexity" evidence="8">
    <location>
        <begin position="179"/>
        <end position="209"/>
    </location>
</feature>
<dbReference type="SUPFAM" id="SSF48403">
    <property type="entry name" value="Ankyrin repeat"/>
    <property type="match status" value="1"/>
</dbReference>
<dbReference type="GO" id="GO:0008270">
    <property type="term" value="F:zinc ion binding"/>
    <property type="evidence" value="ECO:0007669"/>
    <property type="project" value="UniProtKB-KW"/>
</dbReference>
<feature type="region of interest" description="Disordered" evidence="8">
    <location>
        <begin position="176"/>
        <end position="216"/>
    </location>
</feature>
<dbReference type="SMART" id="SM00248">
    <property type="entry name" value="ANK"/>
    <property type="match status" value="2"/>
</dbReference>
<sequence length="596" mass="65026">MIRGLMLLGLEFCRLNPNKNTMDNNNLALLLELAANDDVERFKLSIENDPSAVDEPGPWYCRRKGSNLVALDRRTPLMVAAAYGSLDVLRLVLAVSDSDVSRSCGEDRTTALHCAASGGSTSAVETVRVLLSAGADISAVDAEGNRPADVVMVPPNLHGAKILLEELLGEKSGLRVTTSSSSASSPALSSSLDQDGDSSSPLSGSTSSPMARKDGPEIKKEYLVDPSFPDIKNSIYASDEFRMFSFKVRPCSRAYSHDWTECPFVHPEENARRRDPRKYPYSCVPCPDFRKGACKRGNTCEYAHGVFECWLHPAQYRTRICKDGAACARRICFFAHTEEELRPPYASTGSVASSPRSSASAVEMAASSMSVMSPPTSAMISPGRQQPNVPGSSYSQSSRLRSSLSARDMPVDDLTIVSDLDEFCYQSSRARFGTLAEEDRMGRWKKTMNTPNLDKISPSSRYNSDQCAVLNQLQKTLLSPVSPRSIVDARSRMSPQFSQRLRSLSSRDLGSPVSSAWSSRWGSQSGKPDWGVDHEELGRFRRPAATEQGSGGREPDVSWVQSLVNTSELNRGINVSAVQPEGRAVLGAWLDQPVAE</sequence>
<comment type="caution">
    <text evidence="10">The sequence shown here is derived from an EMBL/GenBank/DDBJ whole genome shotgun (WGS) entry which is preliminary data.</text>
</comment>
<dbReference type="PANTHER" id="PTHR14493:SF50">
    <property type="entry name" value="RING FINGER PROTEIN UNKEMPT"/>
    <property type="match status" value="1"/>
</dbReference>
<reference evidence="10" key="1">
    <citation type="journal article" date="2023" name="GigaByte">
        <title>Genome assembly of the bearded iris, Iris pallida Lam.</title>
        <authorList>
            <person name="Bruccoleri R.E."/>
            <person name="Oakeley E.J."/>
            <person name="Faust A.M.E."/>
            <person name="Altorfer M."/>
            <person name="Dessus-Babus S."/>
            <person name="Burckhardt D."/>
            <person name="Oertli M."/>
            <person name="Naumann U."/>
            <person name="Petersen F."/>
            <person name="Wong J."/>
        </authorList>
    </citation>
    <scope>NUCLEOTIDE SEQUENCE</scope>
    <source>
        <strain evidence="10">GSM-AAB239-AS_SAM_17_03QT</strain>
    </source>
</reference>
<dbReference type="Pfam" id="PF12796">
    <property type="entry name" value="Ank_2"/>
    <property type="match status" value="1"/>
</dbReference>
<keyword evidence="5" id="KW-0238">DNA-binding</keyword>
<evidence type="ECO:0000259" key="9">
    <source>
        <dbReference type="PROSITE" id="PS50103"/>
    </source>
</evidence>
<dbReference type="PROSITE" id="PS50297">
    <property type="entry name" value="ANK_REP_REGION"/>
    <property type="match status" value="1"/>
</dbReference>
<feature type="region of interest" description="Disordered" evidence="8">
    <location>
        <begin position="365"/>
        <end position="405"/>
    </location>
</feature>
<gene>
    <name evidence="10" type="ORF">M6B38_284005</name>
</gene>
<dbReference type="InterPro" id="IPR057444">
    <property type="entry name" value="Znf-CCCH_AtC3H23-like"/>
</dbReference>
<reference evidence="10" key="2">
    <citation type="submission" date="2023-04" db="EMBL/GenBank/DDBJ databases">
        <authorList>
            <person name="Bruccoleri R.E."/>
            <person name="Oakeley E.J."/>
            <person name="Faust A.-M."/>
            <person name="Dessus-Babus S."/>
            <person name="Altorfer M."/>
            <person name="Burckhardt D."/>
            <person name="Oertli M."/>
            <person name="Naumann U."/>
            <person name="Petersen F."/>
            <person name="Wong J."/>
        </authorList>
    </citation>
    <scope>NUCLEOTIDE SEQUENCE</scope>
    <source>
        <strain evidence="10">GSM-AAB239-AS_SAM_17_03QT</strain>
        <tissue evidence="10">Leaf</tissue>
    </source>
</reference>
<evidence type="ECO:0000256" key="2">
    <source>
        <dbReference type="ARBA" id="ARBA00022737"/>
    </source>
</evidence>
<dbReference type="SMART" id="SM00356">
    <property type="entry name" value="ZnF_C3H1"/>
    <property type="match status" value="2"/>
</dbReference>
<proteinExistence type="predicted"/>
<keyword evidence="6" id="KW-0040">ANK repeat</keyword>
<evidence type="ECO:0000256" key="5">
    <source>
        <dbReference type="ARBA" id="ARBA00023125"/>
    </source>
</evidence>
<keyword evidence="2" id="KW-0677">Repeat</keyword>
<evidence type="ECO:0000256" key="7">
    <source>
        <dbReference type="PROSITE-ProRule" id="PRU00723"/>
    </source>
</evidence>
<dbReference type="GO" id="GO:0010468">
    <property type="term" value="P:regulation of gene expression"/>
    <property type="evidence" value="ECO:0007669"/>
    <property type="project" value="UniProtKB-ARBA"/>
</dbReference>
<dbReference type="Gene3D" id="3.30.1370.210">
    <property type="match status" value="1"/>
</dbReference>
<keyword evidence="1 7" id="KW-0479">Metal-binding</keyword>
<organism evidence="10 11">
    <name type="scientific">Iris pallida</name>
    <name type="common">Sweet iris</name>
    <dbReference type="NCBI Taxonomy" id="29817"/>
    <lineage>
        <taxon>Eukaryota</taxon>
        <taxon>Viridiplantae</taxon>
        <taxon>Streptophyta</taxon>
        <taxon>Embryophyta</taxon>
        <taxon>Tracheophyta</taxon>
        <taxon>Spermatophyta</taxon>
        <taxon>Magnoliopsida</taxon>
        <taxon>Liliopsida</taxon>
        <taxon>Asparagales</taxon>
        <taxon>Iridaceae</taxon>
        <taxon>Iridoideae</taxon>
        <taxon>Irideae</taxon>
        <taxon>Iris</taxon>
    </lineage>
</organism>
<feature type="compositionally biased region" description="Low complexity" evidence="8">
    <location>
        <begin position="365"/>
        <end position="379"/>
    </location>
</feature>
<accession>A0AAX6I2D7</accession>
<name>A0AAX6I2D7_IRIPA</name>
<evidence type="ECO:0000256" key="1">
    <source>
        <dbReference type="ARBA" id="ARBA00022723"/>
    </source>
</evidence>
<dbReference type="InterPro" id="IPR002110">
    <property type="entry name" value="Ankyrin_rpt"/>
</dbReference>